<protein>
    <submittedName>
        <fullName evidence="1">Uncharacterized protein</fullName>
    </submittedName>
</protein>
<dbReference type="InterPro" id="IPR032675">
    <property type="entry name" value="LRR_dom_sf"/>
</dbReference>
<sequence>MYSITSPPSSFNDATVKYEHLPSFQQWLRIGNPDLERNRANLLQNLTLKGLERYSSPLVLEYRETIIVQILTSSPNLLSLSLADLSAVLSPQRLRAALITLPSLRHLTLSSVAPGYDDSLAGILPQLSTVDVSYAPRWIGESMGFVDPFFLLRSHQHTLRSLCLDSVRLTAHDAPFAALQKLELRSVWLSDGVGSLIQLFPSIRELTLVDLHYTNPRVRFWQTPGRLLERGYLDLHDAHALRTASRAWQADAQAAASTAHGACRWTALRRLTVDSALALYSLGLRCEAATGVDSVRVLDTSTFAHADADRELAAVVPAVLADVRPRALAVDIPMRKCFEILGAILGPLARAPSVTRLAVSFSLGMLLSIGLADILTKLGGILRESAVSHLTIQVGKEQSADAIISPSTHVACRRAICAAQEFAQGHGAPPGLKCLVLELHFLNSVKVWHVREAGVWEELRDSEARRLIQAENMELSADAGFHSSPFRSGDGTRTAVSV</sequence>
<evidence type="ECO:0000313" key="1">
    <source>
        <dbReference type="EMBL" id="PIL27800.1"/>
    </source>
</evidence>
<dbReference type="OrthoDB" id="2745919at2759"/>
<comment type="caution">
    <text evidence="1">The sequence shown here is derived from an EMBL/GenBank/DDBJ whole genome shotgun (WGS) entry which is preliminary data.</text>
</comment>
<reference evidence="1 2" key="1">
    <citation type="journal article" date="2015" name="Sci. Rep.">
        <title>Chromosome-level genome map provides insights into diverse defense mechanisms in the medicinal fungus Ganoderma sinense.</title>
        <authorList>
            <person name="Zhu Y."/>
            <person name="Xu J."/>
            <person name="Sun C."/>
            <person name="Zhou S."/>
            <person name="Xu H."/>
            <person name="Nelson D.R."/>
            <person name="Qian J."/>
            <person name="Song J."/>
            <person name="Luo H."/>
            <person name="Xiang L."/>
            <person name="Li Y."/>
            <person name="Xu Z."/>
            <person name="Ji A."/>
            <person name="Wang L."/>
            <person name="Lu S."/>
            <person name="Hayward A."/>
            <person name="Sun W."/>
            <person name="Li X."/>
            <person name="Schwartz D.C."/>
            <person name="Wang Y."/>
            <person name="Chen S."/>
        </authorList>
    </citation>
    <scope>NUCLEOTIDE SEQUENCE [LARGE SCALE GENOMIC DNA]</scope>
    <source>
        <strain evidence="1 2">ZZ0214-1</strain>
    </source>
</reference>
<dbReference type="AlphaFoldDB" id="A0A2G8S1Z9"/>
<name>A0A2G8S1Z9_9APHY</name>
<accession>A0A2G8S1Z9</accession>
<gene>
    <name evidence="1" type="ORF">GSI_10954</name>
</gene>
<dbReference type="Proteomes" id="UP000230002">
    <property type="component" value="Unassembled WGS sequence"/>
</dbReference>
<keyword evidence="2" id="KW-1185">Reference proteome</keyword>
<dbReference type="EMBL" id="AYKW01000034">
    <property type="protein sequence ID" value="PIL27800.1"/>
    <property type="molecule type" value="Genomic_DNA"/>
</dbReference>
<organism evidence="1 2">
    <name type="scientific">Ganoderma sinense ZZ0214-1</name>
    <dbReference type="NCBI Taxonomy" id="1077348"/>
    <lineage>
        <taxon>Eukaryota</taxon>
        <taxon>Fungi</taxon>
        <taxon>Dikarya</taxon>
        <taxon>Basidiomycota</taxon>
        <taxon>Agaricomycotina</taxon>
        <taxon>Agaricomycetes</taxon>
        <taxon>Polyporales</taxon>
        <taxon>Polyporaceae</taxon>
        <taxon>Ganoderma</taxon>
    </lineage>
</organism>
<evidence type="ECO:0000313" key="2">
    <source>
        <dbReference type="Proteomes" id="UP000230002"/>
    </source>
</evidence>
<dbReference type="Gene3D" id="3.80.10.10">
    <property type="entry name" value="Ribonuclease Inhibitor"/>
    <property type="match status" value="1"/>
</dbReference>
<dbReference type="SUPFAM" id="SSF52047">
    <property type="entry name" value="RNI-like"/>
    <property type="match status" value="1"/>
</dbReference>
<proteinExistence type="predicted"/>